<dbReference type="InterPro" id="IPR013783">
    <property type="entry name" value="Ig-like_fold"/>
</dbReference>
<dbReference type="Gene3D" id="3.20.20.80">
    <property type="entry name" value="Glycosidases"/>
    <property type="match status" value="1"/>
</dbReference>
<gene>
    <name evidence="9" type="ORF">METZ01_LOCUS232334</name>
</gene>
<dbReference type="AlphaFoldDB" id="A0A382GWR4"/>
<accession>A0A382GWR4</accession>
<dbReference type="GO" id="GO:0005978">
    <property type="term" value="P:glycogen biosynthetic process"/>
    <property type="evidence" value="ECO:0007669"/>
    <property type="project" value="UniProtKB-KW"/>
</dbReference>
<reference evidence="9" key="1">
    <citation type="submission" date="2018-05" db="EMBL/GenBank/DDBJ databases">
        <authorList>
            <person name="Lanie J.A."/>
            <person name="Ng W.-L."/>
            <person name="Kazmierczak K.M."/>
            <person name="Andrzejewski T.M."/>
            <person name="Davidsen T.M."/>
            <person name="Wayne K.J."/>
            <person name="Tettelin H."/>
            <person name="Glass J.I."/>
            <person name="Rusch D."/>
            <person name="Podicherti R."/>
            <person name="Tsui H.-C.T."/>
            <person name="Winkler M.E."/>
        </authorList>
    </citation>
    <scope>NUCLEOTIDE SEQUENCE</scope>
</reference>
<dbReference type="EMBL" id="UINC01057858">
    <property type="protein sequence ID" value="SVB79480.1"/>
    <property type="molecule type" value="Genomic_DNA"/>
</dbReference>
<dbReference type="SUPFAM" id="SSF81296">
    <property type="entry name" value="E set domains"/>
    <property type="match status" value="2"/>
</dbReference>
<dbReference type="SUPFAM" id="SSF51445">
    <property type="entry name" value="(Trans)glycosidases"/>
    <property type="match status" value="1"/>
</dbReference>
<feature type="non-terminal residue" evidence="9">
    <location>
        <position position="347"/>
    </location>
</feature>
<dbReference type="InterPro" id="IPR044143">
    <property type="entry name" value="GlgB_N_E_set_prok"/>
</dbReference>
<keyword evidence="2" id="KW-0328">Glycosyltransferase</keyword>
<dbReference type="Gene3D" id="2.60.40.10">
    <property type="entry name" value="Immunoglobulins"/>
    <property type="match status" value="1"/>
</dbReference>
<evidence type="ECO:0000259" key="6">
    <source>
        <dbReference type="Pfam" id="PF00128"/>
    </source>
</evidence>
<evidence type="ECO:0000259" key="8">
    <source>
        <dbReference type="Pfam" id="PF22019"/>
    </source>
</evidence>
<evidence type="ECO:0000259" key="7">
    <source>
        <dbReference type="Pfam" id="PF02922"/>
    </source>
</evidence>
<dbReference type="CDD" id="cd02855">
    <property type="entry name" value="E_set_GBE_prok_N"/>
    <property type="match status" value="1"/>
</dbReference>
<evidence type="ECO:0000256" key="3">
    <source>
        <dbReference type="ARBA" id="ARBA00022679"/>
    </source>
</evidence>
<dbReference type="InterPro" id="IPR017853">
    <property type="entry name" value="GH"/>
</dbReference>
<keyword evidence="4" id="KW-0320">Glycogen biosynthesis</keyword>
<evidence type="ECO:0000256" key="2">
    <source>
        <dbReference type="ARBA" id="ARBA00022676"/>
    </source>
</evidence>
<dbReference type="InterPro" id="IPR054169">
    <property type="entry name" value="GlgB_N"/>
</dbReference>
<organism evidence="9">
    <name type="scientific">marine metagenome</name>
    <dbReference type="NCBI Taxonomy" id="408172"/>
    <lineage>
        <taxon>unclassified sequences</taxon>
        <taxon>metagenomes</taxon>
        <taxon>ecological metagenomes</taxon>
    </lineage>
</organism>
<dbReference type="Pfam" id="PF02922">
    <property type="entry name" value="CBM_48"/>
    <property type="match status" value="1"/>
</dbReference>
<evidence type="ECO:0008006" key="10">
    <source>
        <dbReference type="Google" id="ProtNLM"/>
    </source>
</evidence>
<dbReference type="GO" id="GO:0004553">
    <property type="term" value="F:hydrolase activity, hydrolyzing O-glycosyl compounds"/>
    <property type="evidence" value="ECO:0007669"/>
    <property type="project" value="InterPro"/>
</dbReference>
<evidence type="ECO:0000256" key="5">
    <source>
        <dbReference type="ARBA" id="ARBA00023277"/>
    </source>
</evidence>
<dbReference type="InterPro" id="IPR014756">
    <property type="entry name" value="Ig_E-set"/>
</dbReference>
<dbReference type="GO" id="GO:0005829">
    <property type="term" value="C:cytosol"/>
    <property type="evidence" value="ECO:0007669"/>
    <property type="project" value="TreeGrafter"/>
</dbReference>
<dbReference type="PANTHER" id="PTHR43651">
    <property type="entry name" value="1,4-ALPHA-GLUCAN-BRANCHING ENZYME"/>
    <property type="match status" value="1"/>
</dbReference>
<dbReference type="GO" id="GO:0003844">
    <property type="term" value="F:1,4-alpha-glucan branching enzyme activity"/>
    <property type="evidence" value="ECO:0007669"/>
    <property type="project" value="TreeGrafter"/>
</dbReference>
<feature type="domain" description="1,4-alpha-glucan branching enzyme GlgB N-terminal" evidence="8">
    <location>
        <begin position="1"/>
        <end position="75"/>
    </location>
</feature>
<evidence type="ECO:0000256" key="1">
    <source>
        <dbReference type="ARBA" id="ARBA00022600"/>
    </source>
</evidence>
<evidence type="ECO:0000313" key="9">
    <source>
        <dbReference type="EMBL" id="SVB79480.1"/>
    </source>
</evidence>
<keyword evidence="3" id="KW-0808">Transferase</keyword>
<keyword evidence="5" id="KW-0119">Carbohydrate metabolism</keyword>
<feature type="domain" description="Glycosyl hydrolase family 13 catalytic" evidence="6">
    <location>
        <begin position="252"/>
        <end position="321"/>
    </location>
</feature>
<protein>
    <recommendedName>
        <fullName evidence="10">1,4-alpha-glucan branching enzyme</fullName>
    </recommendedName>
</protein>
<dbReference type="PANTHER" id="PTHR43651:SF3">
    <property type="entry name" value="1,4-ALPHA-GLUCAN-BRANCHING ENZYME"/>
    <property type="match status" value="1"/>
</dbReference>
<keyword evidence="1" id="KW-0321">Glycogen metabolism</keyword>
<evidence type="ECO:0000256" key="4">
    <source>
        <dbReference type="ARBA" id="ARBA00023056"/>
    </source>
</evidence>
<dbReference type="Pfam" id="PF00128">
    <property type="entry name" value="Alpha-amylase"/>
    <property type="match status" value="1"/>
</dbReference>
<dbReference type="InterPro" id="IPR004193">
    <property type="entry name" value="Glyco_hydro_13_N"/>
</dbReference>
<sequence length="347" mass="39234">MHRLGDGGVVRAFLPLAKEVVAVPVDSPSKPVILLRRVGDSDLFEGLADKETELFPYDLAITWGSGEQCFTRDPFSFLPTISQDDLFLFSQGDERCIYDKLGAHVRIIDGVAGTSFAVWAPNARRVSVVGDFNGWDGRHHPMRVLGKSGVWEIFTPGCGVGSHYKFQILAEDGRLLEKTDPFGFYFEIAPKRASIVWDNHRFGWSDQDWIDQRALRDPRTQPMSVYEIHLGSWLKQDKGELFSYRKLAGPLVDYVLKMGFTHVEFMPVAEHAYYPSWGYQVTGFYAPTSRYGTPEKFQFLIDALHDAGIGVIIDWVPAHFPKDDWAMAEFDGGPLFEDPDPQRGEHP</sequence>
<dbReference type="InterPro" id="IPR006047">
    <property type="entry name" value="GH13_cat_dom"/>
</dbReference>
<dbReference type="FunFam" id="2.60.40.10:FF:000169">
    <property type="entry name" value="1,4-alpha-glucan branching enzyme GlgB"/>
    <property type="match status" value="1"/>
</dbReference>
<dbReference type="Pfam" id="PF22019">
    <property type="entry name" value="GlgB_N"/>
    <property type="match status" value="1"/>
</dbReference>
<feature type="domain" description="Glycoside hydrolase family 13 N-terminal" evidence="7">
    <location>
        <begin position="100"/>
        <end position="182"/>
    </location>
</feature>
<name>A0A382GWR4_9ZZZZ</name>
<proteinExistence type="predicted"/>